<dbReference type="EMBL" id="JBHRSV010000019">
    <property type="protein sequence ID" value="MFC2926539.1"/>
    <property type="molecule type" value="Genomic_DNA"/>
</dbReference>
<dbReference type="InterPro" id="IPR035919">
    <property type="entry name" value="EAL_sf"/>
</dbReference>
<dbReference type="PROSITE" id="PS50883">
    <property type="entry name" value="EAL"/>
    <property type="match status" value="1"/>
</dbReference>
<dbReference type="CDD" id="cd01948">
    <property type="entry name" value="EAL"/>
    <property type="match status" value="1"/>
</dbReference>
<dbReference type="PANTHER" id="PTHR33121">
    <property type="entry name" value="CYCLIC DI-GMP PHOSPHODIESTERASE PDEF"/>
    <property type="match status" value="1"/>
</dbReference>
<reference evidence="3" key="1">
    <citation type="journal article" date="2019" name="Int. J. Syst. Evol. Microbiol.">
        <title>The Global Catalogue of Microorganisms (GCM) 10K type strain sequencing project: providing services to taxonomists for standard genome sequencing and annotation.</title>
        <authorList>
            <consortium name="The Broad Institute Genomics Platform"/>
            <consortium name="The Broad Institute Genome Sequencing Center for Infectious Disease"/>
            <person name="Wu L."/>
            <person name="Ma J."/>
        </authorList>
    </citation>
    <scope>NUCLEOTIDE SEQUENCE [LARGE SCALE GENOMIC DNA]</scope>
    <source>
        <strain evidence="3">KCTC 52487</strain>
    </source>
</reference>
<dbReference type="InterPro" id="IPR001633">
    <property type="entry name" value="EAL_dom"/>
</dbReference>
<sequence length="375" mass="40534">MTPDDYAKSLDSAHAVMFRADFECVNFAGDLNRFGLHADRYELADFFARIAPTDRAAVERGFLDVAIDVRVRLIGDDNGVRYVRLIGRRRDSGAFRGLMLPAGAAHAGAKGRIDDENSLTRGVAKGEVVAHYQPIIALETGRVAGFEALARWVCPGRGILSPDDFLDLAEDMKLIGAIGDQVRALAVRDVAAWRTAAPDAPLFVAANATVSELVSPGFARRLADEVSFAGLRAGSFKLEINETEIMRDPDRAEGVIRDLKSAGIAMALDDFGTGYSSLARLDRFNFDTVKIDRYFVRALAAGENAAKVVESVLQLARHFGMTVVAEGVESEDVAERLAELGCDYVQGFRYSGALEPDSAADAALNGVKGRFLRAV</sequence>
<feature type="domain" description="EAL" evidence="1">
    <location>
        <begin position="112"/>
        <end position="367"/>
    </location>
</feature>
<dbReference type="PANTHER" id="PTHR33121:SF70">
    <property type="entry name" value="SIGNALING PROTEIN YKOW"/>
    <property type="match status" value="1"/>
</dbReference>
<comment type="caution">
    <text evidence="2">The sequence shown here is derived from an EMBL/GenBank/DDBJ whole genome shotgun (WGS) entry which is preliminary data.</text>
</comment>
<accession>A0ABV6ZYR5</accession>
<evidence type="ECO:0000259" key="1">
    <source>
        <dbReference type="PROSITE" id="PS50883"/>
    </source>
</evidence>
<dbReference type="Pfam" id="PF00563">
    <property type="entry name" value="EAL"/>
    <property type="match status" value="1"/>
</dbReference>
<gene>
    <name evidence="2" type="ORF">ACFOOR_10520</name>
</gene>
<name>A0ABV6ZYR5_9PROT</name>
<protein>
    <submittedName>
        <fullName evidence="2">EAL domain-containing protein</fullName>
    </submittedName>
</protein>
<dbReference type="SMART" id="SM00052">
    <property type="entry name" value="EAL"/>
    <property type="match status" value="1"/>
</dbReference>
<proteinExistence type="predicted"/>
<dbReference type="RefSeq" id="WP_343164325.1">
    <property type="nucleotide sequence ID" value="NZ_JBHRSV010000019.1"/>
</dbReference>
<dbReference type="Proteomes" id="UP001595379">
    <property type="component" value="Unassembled WGS sequence"/>
</dbReference>
<dbReference type="Gene3D" id="3.20.20.450">
    <property type="entry name" value="EAL domain"/>
    <property type="match status" value="1"/>
</dbReference>
<evidence type="ECO:0000313" key="2">
    <source>
        <dbReference type="EMBL" id="MFC2926539.1"/>
    </source>
</evidence>
<dbReference type="SUPFAM" id="SSF141868">
    <property type="entry name" value="EAL domain-like"/>
    <property type="match status" value="1"/>
</dbReference>
<organism evidence="2 3">
    <name type="scientific">Hyphobacterium vulgare</name>
    <dbReference type="NCBI Taxonomy" id="1736751"/>
    <lineage>
        <taxon>Bacteria</taxon>
        <taxon>Pseudomonadati</taxon>
        <taxon>Pseudomonadota</taxon>
        <taxon>Alphaproteobacteria</taxon>
        <taxon>Maricaulales</taxon>
        <taxon>Maricaulaceae</taxon>
        <taxon>Hyphobacterium</taxon>
    </lineage>
</organism>
<dbReference type="InterPro" id="IPR050706">
    <property type="entry name" value="Cyclic-di-GMP_PDE-like"/>
</dbReference>
<keyword evidence="3" id="KW-1185">Reference proteome</keyword>
<evidence type="ECO:0000313" key="3">
    <source>
        <dbReference type="Proteomes" id="UP001595379"/>
    </source>
</evidence>